<dbReference type="GO" id="GO:0016787">
    <property type="term" value="F:hydrolase activity"/>
    <property type="evidence" value="ECO:0007669"/>
    <property type="project" value="UniProtKB-KW"/>
</dbReference>
<dbReference type="Gene3D" id="3.40.50.1820">
    <property type="entry name" value="alpha/beta hydrolase"/>
    <property type="match status" value="1"/>
</dbReference>
<evidence type="ECO:0000259" key="4">
    <source>
        <dbReference type="Pfam" id="PF00135"/>
    </source>
</evidence>
<comment type="similarity">
    <text evidence="1 3">Belongs to the type-B carboxylesterase/lipase family.</text>
</comment>
<dbReference type="InterPro" id="IPR019826">
    <property type="entry name" value="Carboxylesterase_B_AS"/>
</dbReference>
<evidence type="ECO:0000256" key="3">
    <source>
        <dbReference type="RuleBase" id="RU361235"/>
    </source>
</evidence>
<dbReference type="PROSITE" id="PS00122">
    <property type="entry name" value="CARBOXYLESTERASE_B_1"/>
    <property type="match status" value="1"/>
</dbReference>
<dbReference type="AlphaFoldDB" id="A0A6P2CH15"/>
<dbReference type="InterPro" id="IPR050309">
    <property type="entry name" value="Type-B_Carboxylest/Lipase"/>
</dbReference>
<evidence type="ECO:0000256" key="2">
    <source>
        <dbReference type="ARBA" id="ARBA00022801"/>
    </source>
</evidence>
<name>A0A6P2CH15_9NOCA</name>
<protein>
    <recommendedName>
        <fullName evidence="3">Carboxylic ester hydrolase</fullName>
        <ecNumber evidence="3">3.1.1.-</ecNumber>
    </recommendedName>
</protein>
<evidence type="ECO:0000313" key="5">
    <source>
        <dbReference type="EMBL" id="TXG91673.1"/>
    </source>
</evidence>
<gene>
    <name evidence="5" type="ORF">DW322_17590</name>
</gene>
<evidence type="ECO:0000313" key="6">
    <source>
        <dbReference type="Proteomes" id="UP000471120"/>
    </source>
</evidence>
<dbReference type="RefSeq" id="WP_010839780.1">
    <property type="nucleotide sequence ID" value="NZ_QRCM01000001.1"/>
</dbReference>
<keyword evidence="2 3" id="KW-0378">Hydrolase</keyword>
<dbReference type="SUPFAM" id="SSF53474">
    <property type="entry name" value="alpha/beta-Hydrolases"/>
    <property type="match status" value="1"/>
</dbReference>
<accession>A0A6P2CH15</accession>
<dbReference type="Proteomes" id="UP000471120">
    <property type="component" value="Unassembled WGS sequence"/>
</dbReference>
<comment type="caution">
    <text evidence="5">The sequence shown here is derived from an EMBL/GenBank/DDBJ whole genome shotgun (WGS) entry which is preliminary data.</text>
</comment>
<dbReference type="Pfam" id="PF00135">
    <property type="entry name" value="COesterase"/>
    <property type="match status" value="1"/>
</dbReference>
<proteinExistence type="inferred from homology"/>
<dbReference type="PANTHER" id="PTHR11559">
    <property type="entry name" value="CARBOXYLESTERASE"/>
    <property type="match status" value="1"/>
</dbReference>
<sequence length="512" mass="55585">MNDTDSLVARTRAGPVRGEVAGDLRVWRGIPFAASTAGEGRFRAPEPREPWRGIRDCTRFGPIAPQGTGVGVQIDPETEHSEDCLSLNVWAPPPGPEPYPVMVWIHGGAYGLGSGSQVIYDGTELARRGEVVVVTINYRLGPLGFLDPSGFGDADSHYETNCGLRDQLSALWWVRGNIASFGGDPHDVTVFGESSGGASITTLMTCPAAAHAFDRAIAQSPPATSVYGADRAREVTRRFLDLLELGDASRLRDVPVDDLVAAGDALLDEVPSRIPGTLAFAPVVDRVFLPWYPVAAFQKGRAHRIPLVIGSNRDEASIFRFMKSALLPVTAESVRAMLDALAVDSPEIGRDRLEEILASYPDPASPKGALAVSRDAAFRMPAIWVADAHSRYCPTWVYRFDHATPMLRAARVGAAHATELPYVFGNFGTLDVDPTFWLGGRRSALEVSARVQRRWTSFAHNGTPTALDGSTHWAPYTTDERATLLVDAQDALALDPDREMREAWGTRVVGFR</sequence>
<reference evidence="5 6" key="1">
    <citation type="submission" date="2018-07" db="EMBL/GenBank/DDBJ databases">
        <title>Genome sequence of Rhodococcus rhodnii ATCC 35071 from Rhodnius prolixus.</title>
        <authorList>
            <person name="Patel V."/>
            <person name="Vogel K.J."/>
        </authorList>
    </citation>
    <scope>NUCLEOTIDE SEQUENCE [LARGE SCALE GENOMIC DNA]</scope>
    <source>
        <strain evidence="5 6">ATCC 35071</strain>
    </source>
</reference>
<evidence type="ECO:0000256" key="1">
    <source>
        <dbReference type="ARBA" id="ARBA00005964"/>
    </source>
</evidence>
<dbReference type="EMBL" id="QRCM01000001">
    <property type="protein sequence ID" value="TXG91673.1"/>
    <property type="molecule type" value="Genomic_DNA"/>
</dbReference>
<dbReference type="InterPro" id="IPR029058">
    <property type="entry name" value="AB_hydrolase_fold"/>
</dbReference>
<organism evidence="5 6">
    <name type="scientific">Rhodococcus rhodnii</name>
    <dbReference type="NCBI Taxonomy" id="38312"/>
    <lineage>
        <taxon>Bacteria</taxon>
        <taxon>Bacillati</taxon>
        <taxon>Actinomycetota</taxon>
        <taxon>Actinomycetes</taxon>
        <taxon>Mycobacteriales</taxon>
        <taxon>Nocardiaceae</taxon>
        <taxon>Rhodococcus</taxon>
    </lineage>
</organism>
<feature type="domain" description="Carboxylesterase type B" evidence="4">
    <location>
        <begin position="7"/>
        <end position="490"/>
    </location>
</feature>
<dbReference type="InterPro" id="IPR002018">
    <property type="entry name" value="CarbesteraseB"/>
</dbReference>
<dbReference type="EC" id="3.1.1.-" evidence="3"/>